<reference evidence="3" key="3">
    <citation type="submission" date="2018-08" db="UniProtKB">
        <authorList>
            <consortium name="EnsemblPlants"/>
        </authorList>
    </citation>
    <scope>IDENTIFICATION</scope>
    <source>
        <strain evidence="3">cv. Bd21</strain>
    </source>
</reference>
<feature type="domain" description="Protein kinase" evidence="1">
    <location>
        <begin position="1"/>
        <end position="122"/>
    </location>
</feature>
<dbReference type="AlphaFoldDB" id="I1IML8"/>
<reference evidence="2" key="2">
    <citation type="submission" date="2017-06" db="EMBL/GenBank/DDBJ databases">
        <title>WGS assembly of Brachypodium distachyon.</title>
        <authorList>
            <consortium name="The International Brachypodium Initiative"/>
            <person name="Lucas S."/>
            <person name="Harmon-Smith M."/>
            <person name="Lail K."/>
            <person name="Tice H."/>
            <person name="Grimwood J."/>
            <person name="Bruce D."/>
            <person name="Barry K."/>
            <person name="Shu S."/>
            <person name="Lindquist E."/>
            <person name="Wang M."/>
            <person name="Pitluck S."/>
            <person name="Vogel J.P."/>
            <person name="Garvin D.F."/>
            <person name="Mockler T.C."/>
            <person name="Schmutz J."/>
            <person name="Rokhsar D."/>
            <person name="Bevan M.W."/>
        </authorList>
    </citation>
    <scope>NUCLEOTIDE SEQUENCE</scope>
    <source>
        <strain evidence="2">Bd21</strain>
    </source>
</reference>
<dbReference type="GO" id="GO:0004672">
    <property type="term" value="F:protein kinase activity"/>
    <property type="evidence" value="ECO:0007669"/>
    <property type="project" value="InterPro"/>
</dbReference>
<name>I1IML8_BRADI</name>
<dbReference type="PROSITE" id="PS50011">
    <property type="entry name" value="PROTEIN_KINASE_DOM"/>
    <property type="match status" value="1"/>
</dbReference>
<protein>
    <recommendedName>
        <fullName evidence="1">Protein kinase domain-containing protein</fullName>
    </recommendedName>
</protein>
<evidence type="ECO:0000313" key="3">
    <source>
        <dbReference type="EnsemblPlants" id="KQJ88981"/>
    </source>
</evidence>
<dbReference type="Gene3D" id="1.10.510.10">
    <property type="entry name" value="Transferase(Phosphotransferase) domain 1"/>
    <property type="match status" value="1"/>
</dbReference>
<dbReference type="PANTHER" id="PTHR45707">
    <property type="entry name" value="C2 CALCIUM/LIPID-BINDING PLANT PHOSPHORIBOSYLTRANSFERASE FAMILY PROTEIN"/>
    <property type="match status" value="1"/>
</dbReference>
<proteinExistence type="predicted"/>
<dbReference type="OrthoDB" id="187462at2759"/>
<sequence>MEPKITDFGVSRCFEEGISRVFTKHAPGTLRYIAPEILDKGEISFKSDIYGLGIIIIQLLTGCDRFDYQNTKKGEALTWHTSIELDGPQVKICIEIAQMCMDLDQHKRPTISDIIDKLHEIEIMIQNSPQTIQDSVNDPGSIIYQSTGVNEGLATKDITEGMFNKEECEMVHEVIHNMPTIHEEPEWDMPLHIENMKNQGSEVAAEATTKEFDIFPSYKALK</sequence>
<dbReference type="EnsemblPlants" id="KQJ88981">
    <property type="protein sequence ID" value="KQJ88981"/>
    <property type="gene ID" value="BRADI_4g22580v3"/>
</dbReference>
<reference evidence="2 3" key="1">
    <citation type="journal article" date="2010" name="Nature">
        <title>Genome sequencing and analysis of the model grass Brachypodium distachyon.</title>
        <authorList>
            <consortium name="International Brachypodium Initiative"/>
        </authorList>
    </citation>
    <scope>NUCLEOTIDE SEQUENCE [LARGE SCALE GENOMIC DNA]</scope>
    <source>
        <strain evidence="2 3">Bd21</strain>
    </source>
</reference>
<dbReference type="InterPro" id="IPR011009">
    <property type="entry name" value="Kinase-like_dom_sf"/>
</dbReference>
<accession>I1IML8</accession>
<dbReference type="InterPro" id="IPR000719">
    <property type="entry name" value="Prot_kinase_dom"/>
</dbReference>
<dbReference type="SUPFAM" id="SSF56112">
    <property type="entry name" value="Protein kinase-like (PK-like)"/>
    <property type="match status" value="1"/>
</dbReference>
<evidence type="ECO:0000259" key="1">
    <source>
        <dbReference type="PROSITE" id="PS50011"/>
    </source>
</evidence>
<keyword evidence="4" id="KW-1185">Reference proteome</keyword>
<dbReference type="Proteomes" id="UP000008810">
    <property type="component" value="Chromosome 4"/>
</dbReference>
<dbReference type="Pfam" id="PF00069">
    <property type="entry name" value="Pkinase"/>
    <property type="match status" value="1"/>
</dbReference>
<gene>
    <name evidence="2" type="ORF">BRADI_4g22580v3</name>
</gene>
<dbReference type="EMBL" id="CM000883">
    <property type="protein sequence ID" value="KQJ88981.1"/>
    <property type="molecule type" value="Genomic_DNA"/>
</dbReference>
<evidence type="ECO:0000313" key="2">
    <source>
        <dbReference type="EMBL" id="KQJ88981.1"/>
    </source>
</evidence>
<dbReference type="PANTHER" id="PTHR45707:SF43">
    <property type="entry name" value="PROTEIN KINASE DOMAIN-CONTAINING PROTEIN"/>
    <property type="match status" value="1"/>
</dbReference>
<dbReference type="GO" id="GO:0005524">
    <property type="term" value="F:ATP binding"/>
    <property type="evidence" value="ECO:0007669"/>
    <property type="project" value="InterPro"/>
</dbReference>
<dbReference type="eggNOG" id="ENOG502QWDY">
    <property type="taxonomic scope" value="Eukaryota"/>
</dbReference>
<evidence type="ECO:0000313" key="4">
    <source>
        <dbReference type="Proteomes" id="UP000008810"/>
    </source>
</evidence>
<dbReference type="HOGENOM" id="CLU_1246884_0_0_1"/>
<organism evidence="2">
    <name type="scientific">Brachypodium distachyon</name>
    <name type="common">Purple false brome</name>
    <name type="synonym">Trachynia distachya</name>
    <dbReference type="NCBI Taxonomy" id="15368"/>
    <lineage>
        <taxon>Eukaryota</taxon>
        <taxon>Viridiplantae</taxon>
        <taxon>Streptophyta</taxon>
        <taxon>Embryophyta</taxon>
        <taxon>Tracheophyta</taxon>
        <taxon>Spermatophyta</taxon>
        <taxon>Magnoliopsida</taxon>
        <taxon>Liliopsida</taxon>
        <taxon>Poales</taxon>
        <taxon>Poaceae</taxon>
        <taxon>BOP clade</taxon>
        <taxon>Pooideae</taxon>
        <taxon>Stipodae</taxon>
        <taxon>Brachypodieae</taxon>
        <taxon>Brachypodium</taxon>
    </lineage>
</organism>
<dbReference type="InParanoid" id="I1IML8"/>
<dbReference type="Gramene" id="KQJ88981">
    <property type="protein sequence ID" value="KQJ88981"/>
    <property type="gene ID" value="BRADI_4g22580v3"/>
</dbReference>